<organism evidence="1 2">
    <name type="scientific">Strongyloides venezuelensis</name>
    <name type="common">Threadworm</name>
    <dbReference type="NCBI Taxonomy" id="75913"/>
    <lineage>
        <taxon>Eukaryota</taxon>
        <taxon>Metazoa</taxon>
        <taxon>Ecdysozoa</taxon>
        <taxon>Nematoda</taxon>
        <taxon>Chromadorea</taxon>
        <taxon>Rhabditida</taxon>
        <taxon>Tylenchina</taxon>
        <taxon>Panagrolaimomorpha</taxon>
        <taxon>Strongyloidoidea</taxon>
        <taxon>Strongyloididae</taxon>
        <taxon>Strongyloides</taxon>
    </lineage>
</organism>
<proteinExistence type="predicted"/>
<accession>A0A0K0G659</accession>
<evidence type="ECO:0000313" key="2">
    <source>
        <dbReference type="WBParaSite" id="SVE_2024100.1"/>
    </source>
</evidence>
<dbReference type="WBParaSite" id="SVE_2024100.1">
    <property type="protein sequence ID" value="SVE_2024100.1"/>
    <property type="gene ID" value="SVE_2024100"/>
</dbReference>
<reference evidence="2" key="2">
    <citation type="submission" date="2015-08" db="UniProtKB">
        <authorList>
            <consortium name="WormBaseParasite"/>
        </authorList>
    </citation>
    <scope>IDENTIFICATION</scope>
</reference>
<keyword evidence="1" id="KW-1185">Reference proteome</keyword>
<reference evidence="1" key="1">
    <citation type="submission" date="2014-07" db="EMBL/GenBank/DDBJ databases">
        <authorList>
            <person name="Martin A.A"/>
            <person name="De Silva N."/>
        </authorList>
    </citation>
    <scope>NUCLEOTIDE SEQUENCE</scope>
</reference>
<protein>
    <submittedName>
        <fullName evidence="2">LORF2 protein</fullName>
    </submittedName>
</protein>
<sequence length="89" mass="10527">LQKEKNPIAWTIAQYRSPFFLKGVVRRWKQPRKYICSKKHSTCEKMFMKTIPSQYIAPSRKVISMFNLGTIELSSKSYIGKTYQKRSSF</sequence>
<dbReference type="Proteomes" id="UP000035680">
    <property type="component" value="Unassembled WGS sequence"/>
</dbReference>
<dbReference type="AlphaFoldDB" id="A0A0K0G659"/>
<name>A0A0K0G659_STRVS</name>
<evidence type="ECO:0000313" key="1">
    <source>
        <dbReference type="Proteomes" id="UP000035680"/>
    </source>
</evidence>